<evidence type="ECO:0000256" key="1">
    <source>
        <dbReference type="SAM" id="MobiDB-lite"/>
    </source>
</evidence>
<dbReference type="AlphaFoldDB" id="A0A392MF49"/>
<dbReference type="Proteomes" id="UP000265520">
    <property type="component" value="Unassembled WGS sequence"/>
</dbReference>
<gene>
    <name evidence="2" type="ORF">A2U01_0006554</name>
</gene>
<organism evidence="2 3">
    <name type="scientific">Trifolium medium</name>
    <dbReference type="NCBI Taxonomy" id="97028"/>
    <lineage>
        <taxon>Eukaryota</taxon>
        <taxon>Viridiplantae</taxon>
        <taxon>Streptophyta</taxon>
        <taxon>Embryophyta</taxon>
        <taxon>Tracheophyta</taxon>
        <taxon>Spermatophyta</taxon>
        <taxon>Magnoliopsida</taxon>
        <taxon>eudicotyledons</taxon>
        <taxon>Gunneridae</taxon>
        <taxon>Pentapetalae</taxon>
        <taxon>rosids</taxon>
        <taxon>fabids</taxon>
        <taxon>Fabales</taxon>
        <taxon>Fabaceae</taxon>
        <taxon>Papilionoideae</taxon>
        <taxon>50 kb inversion clade</taxon>
        <taxon>NPAAA clade</taxon>
        <taxon>Hologalegina</taxon>
        <taxon>IRL clade</taxon>
        <taxon>Trifolieae</taxon>
        <taxon>Trifolium</taxon>
    </lineage>
</organism>
<proteinExistence type="predicted"/>
<reference evidence="2 3" key="1">
    <citation type="journal article" date="2018" name="Front. Plant Sci.">
        <title>Red Clover (Trifolium pratense) and Zigzag Clover (T. medium) - A Picture of Genomic Similarities and Differences.</title>
        <authorList>
            <person name="Dluhosova J."/>
            <person name="Istvanek J."/>
            <person name="Nedelnik J."/>
            <person name="Repkova J."/>
        </authorList>
    </citation>
    <scope>NUCLEOTIDE SEQUENCE [LARGE SCALE GENOMIC DNA]</scope>
    <source>
        <strain evidence="3">cv. 10/8</strain>
        <tissue evidence="2">Leaf</tissue>
    </source>
</reference>
<feature type="compositionally biased region" description="Basic and acidic residues" evidence="1">
    <location>
        <begin position="1"/>
        <end position="23"/>
    </location>
</feature>
<name>A0A392MF49_9FABA</name>
<dbReference type="EMBL" id="LXQA010008986">
    <property type="protein sequence ID" value="MCH85705.1"/>
    <property type="molecule type" value="Genomic_DNA"/>
</dbReference>
<comment type="caution">
    <text evidence="2">The sequence shown here is derived from an EMBL/GenBank/DDBJ whole genome shotgun (WGS) entry which is preliminary data.</text>
</comment>
<evidence type="ECO:0000313" key="2">
    <source>
        <dbReference type="EMBL" id="MCH85705.1"/>
    </source>
</evidence>
<protein>
    <submittedName>
        <fullName evidence="2">Uncharacterized protein</fullName>
    </submittedName>
</protein>
<feature type="non-terminal residue" evidence="2">
    <location>
        <position position="64"/>
    </location>
</feature>
<evidence type="ECO:0000313" key="3">
    <source>
        <dbReference type="Proteomes" id="UP000265520"/>
    </source>
</evidence>
<feature type="region of interest" description="Disordered" evidence="1">
    <location>
        <begin position="1"/>
        <end position="47"/>
    </location>
</feature>
<accession>A0A392MF49</accession>
<sequence length="64" mass="6754">MVPEGGRPDALRPTDLNRPETTEKQSIGAPTPPETKSGHVEGGECSCGDGVVVMMEELSSIIQM</sequence>
<keyword evidence="3" id="KW-1185">Reference proteome</keyword>